<dbReference type="Gene3D" id="3.40.50.300">
    <property type="entry name" value="P-loop containing nucleotide triphosphate hydrolases"/>
    <property type="match status" value="1"/>
</dbReference>
<comment type="caution">
    <text evidence="1">The sequence shown here is derived from an EMBL/GenBank/DDBJ whole genome shotgun (WGS) entry which is preliminary data.</text>
</comment>
<dbReference type="InterPro" id="IPR027417">
    <property type="entry name" value="P-loop_NTPase"/>
</dbReference>
<evidence type="ECO:0000313" key="1">
    <source>
        <dbReference type="EMBL" id="MBC5726832.1"/>
    </source>
</evidence>
<accession>A0A923LZH1</accession>
<dbReference type="EMBL" id="JACOPL010000034">
    <property type="protein sequence ID" value="MBC5726832.1"/>
    <property type="molecule type" value="Genomic_DNA"/>
</dbReference>
<evidence type="ECO:0000313" key="2">
    <source>
        <dbReference type="Proteomes" id="UP000606499"/>
    </source>
</evidence>
<dbReference type="AlphaFoldDB" id="A0A923LZH1"/>
<gene>
    <name evidence="1" type="ORF">H8S45_15420</name>
</gene>
<reference evidence="1" key="1">
    <citation type="submission" date="2020-08" db="EMBL/GenBank/DDBJ databases">
        <title>Genome public.</title>
        <authorList>
            <person name="Liu C."/>
            <person name="Sun Q."/>
        </authorList>
    </citation>
    <scope>NUCLEOTIDE SEQUENCE</scope>
    <source>
        <strain evidence="1">NSJ-28</strain>
    </source>
</reference>
<organism evidence="1 2">
    <name type="scientific">Agathobaculum faecis</name>
    <dbReference type="NCBI Taxonomy" id="2763013"/>
    <lineage>
        <taxon>Bacteria</taxon>
        <taxon>Bacillati</taxon>
        <taxon>Bacillota</taxon>
        <taxon>Clostridia</taxon>
        <taxon>Eubacteriales</taxon>
        <taxon>Butyricicoccaceae</taxon>
        <taxon>Agathobaculum</taxon>
    </lineage>
</organism>
<keyword evidence="2" id="KW-1185">Reference proteome</keyword>
<sequence length="655" mass="76883">MNSDALALARRLAELDQKETAQQAYTLVLQQSDGSDPAAEMEAASYIFFSEGEYQTAYTTFVSLYNRGYYQAELMDLMMQAFYLPNVEAQQKCYQENCELLGGYPYLFCKDFLPFDSLPILFFPFNDKGYIPFFKTQNRFGEYIDFNDPVIDRNFFHDLENPILAEDVFSQYQLEYLNDNVRKSEWVARENHIYLHYTDWNTFCAYLSCLQFSRLLPQQKFVFLVEKEIAQYPIDFAERFGIDYSRNRVRPFSYQEVTRLIWHTQLATHNGGDFFNEIFHNHPNLLTMESVMFHELSQKIKTAKKELRRQAGKTQKGMMARLTDKDMLVSLLLGREDACAGLDYKARIVPAVFFQPHFPNMLYHIMLAGKKGVSTLYSEQYESIRESPIFQNFKYIKTFTPMRRITTSYAASVRFMYAQAQMDQGREGGETFKVVSDVVSERIQNRSFMIDPQDRLYRDSVLVRFEDGKLNPTATFTSLAGFLDIPYTESMTYCSGRDGLNPESLEGNVRGFDLATVYRTYDEYANDEERAFLEYFLRDAYEEYGYDFHYYKGEPVDEQWIREKIARFTCIDGYIMRTYGRILEHRRDGKTGEPLEEEDIRQRCAAVIIPEKEKRFNLACRLLAGLSFVNRQGQPLRMMKKLELDPALLEQPLYH</sequence>
<proteinExistence type="predicted"/>
<dbReference type="RefSeq" id="WP_147574629.1">
    <property type="nucleotide sequence ID" value="NZ_JACOPL010000034.1"/>
</dbReference>
<name>A0A923LZH1_9FIRM</name>
<dbReference type="Proteomes" id="UP000606499">
    <property type="component" value="Unassembled WGS sequence"/>
</dbReference>
<protein>
    <submittedName>
        <fullName evidence="1">Uncharacterized protein</fullName>
    </submittedName>
</protein>